<dbReference type="RefSeq" id="WP_124879602.1">
    <property type="nucleotide sequence ID" value="NZ_RQJO01000017.1"/>
</dbReference>
<evidence type="ECO:0000259" key="5">
    <source>
        <dbReference type="Pfam" id="PF04542"/>
    </source>
</evidence>
<evidence type="ECO:0000256" key="1">
    <source>
        <dbReference type="ARBA" id="ARBA00010641"/>
    </source>
</evidence>
<dbReference type="CDD" id="cd06171">
    <property type="entry name" value="Sigma70_r4"/>
    <property type="match status" value="1"/>
</dbReference>
<gene>
    <name evidence="7" type="ORF">EHT25_32345</name>
</gene>
<protein>
    <submittedName>
        <fullName evidence="7">Sigma-70 family RNA polymerase sigma factor</fullName>
    </submittedName>
</protein>
<dbReference type="InterPro" id="IPR014284">
    <property type="entry name" value="RNA_pol_sigma-70_dom"/>
</dbReference>
<comment type="caution">
    <text evidence="7">The sequence shown here is derived from an EMBL/GenBank/DDBJ whole genome shotgun (WGS) entry which is preliminary data.</text>
</comment>
<accession>A0A3P1B9E4</accession>
<evidence type="ECO:0000313" key="8">
    <source>
        <dbReference type="Proteomes" id="UP000271925"/>
    </source>
</evidence>
<dbReference type="InterPro" id="IPR013324">
    <property type="entry name" value="RNA_pol_sigma_r3/r4-like"/>
</dbReference>
<comment type="similarity">
    <text evidence="1">Belongs to the sigma-70 factor family. ECF subfamily.</text>
</comment>
<sequence length="193" mass="22929">MHATLWKQTITGDAKAYDQLVRLFYQPLFQYGCRYSRNKELIKDCIQDVFLEVWQKRQQIDSDIPPKPYLMASLRRRIHRVVLADRQVIGPEDSLRDDLFEMEFSVEETFIREESTLQTANRCLQLLKTLPKRQQEVIYLKYFQELSRDEIAEVMKITPQSVSNLIQLALKWLKSYVGSEVSWLIPVLFSFFV</sequence>
<dbReference type="GO" id="GO:0016987">
    <property type="term" value="F:sigma factor activity"/>
    <property type="evidence" value="ECO:0007669"/>
    <property type="project" value="UniProtKB-KW"/>
</dbReference>
<evidence type="ECO:0000256" key="3">
    <source>
        <dbReference type="ARBA" id="ARBA00023082"/>
    </source>
</evidence>
<reference evidence="7 8" key="1">
    <citation type="submission" date="2018-11" db="EMBL/GenBank/DDBJ databases">
        <authorList>
            <person name="Zhou Z."/>
            <person name="Wang G."/>
        </authorList>
    </citation>
    <scope>NUCLEOTIDE SEQUENCE [LARGE SCALE GENOMIC DNA]</scope>
    <source>
        <strain evidence="7 8">KCTC52004</strain>
    </source>
</reference>
<dbReference type="InterPro" id="IPR036388">
    <property type="entry name" value="WH-like_DNA-bd_sf"/>
</dbReference>
<dbReference type="SUPFAM" id="SSF88659">
    <property type="entry name" value="Sigma3 and sigma4 domains of RNA polymerase sigma factors"/>
    <property type="match status" value="1"/>
</dbReference>
<keyword evidence="8" id="KW-1185">Reference proteome</keyword>
<dbReference type="Pfam" id="PF04542">
    <property type="entry name" value="Sigma70_r2"/>
    <property type="match status" value="1"/>
</dbReference>
<evidence type="ECO:0000256" key="2">
    <source>
        <dbReference type="ARBA" id="ARBA00023015"/>
    </source>
</evidence>
<keyword evidence="4" id="KW-0804">Transcription</keyword>
<name>A0A3P1B9E4_9BACT</name>
<feature type="domain" description="RNA polymerase sigma-70 region 2" evidence="5">
    <location>
        <begin position="20"/>
        <end position="80"/>
    </location>
</feature>
<dbReference type="EMBL" id="RQJO01000017">
    <property type="protein sequence ID" value="RRA97737.1"/>
    <property type="molecule type" value="Genomic_DNA"/>
</dbReference>
<organism evidence="7 8">
    <name type="scientific">Larkinella rosea</name>
    <dbReference type="NCBI Taxonomy" id="2025312"/>
    <lineage>
        <taxon>Bacteria</taxon>
        <taxon>Pseudomonadati</taxon>
        <taxon>Bacteroidota</taxon>
        <taxon>Cytophagia</taxon>
        <taxon>Cytophagales</taxon>
        <taxon>Spirosomataceae</taxon>
        <taxon>Larkinella</taxon>
    </lineage>
</organism>
<feature type="domain" description="RNA polymerase sigma factor 70 region 4 type 2" evidence="6">
    <location>
        <begin position="124"/>
        <end position="173"/>
    </location>
</feature>
<dbReference type="AlphaFoldDB" id="A0A3P1B9E4"/>
<dbReference type="Gene3D" id="1.10.10.10">
    <property type="entry name" value="Winged helix-like DNA-binding domain superfamily/Winged helix DNA-binding domain"/>
    <property type="match status" value="1"/>
</dbReference>
<dbReference type="GO" id="GO:0006352">
    <property type="term" value="P:DNA-templated transcription initiation"/>
    <property type="evidence" value="ECO:0007669"/>
    <property type="project" value="InterPro"/>
</dbReference>
<keyword evidence="2" id="KW-0805">Transcription regulation</keyword>
<evidence type="ECO:0000259" key="6">
    <source>
        <dbReference type="Pfam" id="PF08281"/>
    </source>
</evidence>
<dbReference type="InterPro" id="IPR013325">
    <property type="entry name" value="RNA_pol_sigma_r2"/>
</dbReference>
<dbReference type="PANTHER" id="PTHR43133">
    <property type="entry name" value="RNA POLYMERASE ECF-TYPE SIGMA FACTO"/>
    <property type="match status" value="1"/>
</dbReference>
<dbReference type="GO" id="GO:0003677">
    <property type="term" value="F:DNA binding"/>
    <property type="evidence" value="ECO:0007669"/>
    <property type="project" value="InterPro"/>
</dbReference>
<proteinExistence type="inferred from homology"/>
<evidence type="ECO:0000313" key="7">
    <source>
        <dbReference type="EMBL" id="RRA97737.1"/>
    </source>
</evidence>
<dbReference type="PANTHER" id="PTHR43133:SF46">
    <property type="entry name" value="RNA POLYMERASE SIGMA-70 FACTOR ECF SUBFAMILY"/>
    <property type="match status" value="1"/>
</dbReference>
<dbReference type="Proteomes" id="UP000271925">
    <property type="component" value="Unassembled WGS sequence"/>
</dbReference>
<dbReference type="InterPro" id="IPR013249">
    <property type="entry name" value="RNA_pol_sigma70_r4_t2"/>
</dbReference>
<evidence type="ECO:0000256" key="4">
    <source>
        <dbReference type="ARBA" id="ARBA00023163"/>
    </source>
</evidence>
<dbReference type="Gene3D" id="1.10.1740.10">
    <property type="match status" value="1"/>
</dbReference>
<dbReference type="InterPro" id="IPR039425">
    <property type="entry name" value="RNA_pol_sigma-70-like"/>
</dbReference>
<dbReference type="OrthoDB" id="9150024at2"/>
<dbReference type="Pfam" id="PF08281">
    <property type="entry name" value="Sigma70_r4_2"/>
    <property type="match status" value="1"/>
</dbReference>
<dbReference type="InterPro" id="IPR007627">
    <property type="entry name" value="RNA_pol_sigma70_r2"/>
</dbReference>
<keyword evidence="3" id="KW-0731">Sigma factor</keyword>
<dbReference type="NCBIfam" id="TIGR02937">
    <property type="entry name" value="sigma70-ECF"/>
    <property type="match status" value="1"/>
</dbReference>
<dbReference type="SUPFAM" id="SSF88946">
    <property type="entry name" value="Sigma2 domain of RNA polymerase sigma factors"/>
    <property type="match status" value="1"/>
</dbReference>